<dbReference type="OrthoDB" id="6504170at2"/>
<evidence type="ECO:0000256" key="2">
    <source>
        <dbReference type="ARBA" id="ARBA00004442"/>
    </source>
</evidence>
<dbReference type="GO" id="GO:0009279">
    <property type="term" value="C:cell outer membrane"/>
    <property type="evidence" value="ECO:0007669"/>
    <property type="project" value="UniProtKB-SubCell"/>
</dbReference>
<evidence type="ECO:0000313" key="11">
    <source>
        <dbReference type="EMBL" id="PPI86866.1"/>
    </source>
</evidence>
<evidence type="ECO:0000256" key="8">
    <source>
        <dbReference type="ARBA" id="ARBA00023136"/>
    </source>
</evidence>
<accession>A0A2P5SX05</accession>
<evidence type="ECO:0000256" key="9">
    <source>
        <dbReference type="ARBA" id="ARBA00023237"/>
    </source>
</evidence>
<keyword evidence="8" id="KW-0472">Membrane</keyword>
<dbReference type="AlphaFoldDB" id="A0A2P5SX05"/>
<keyword evidence="12" id="KW-1185">Reference proteome</keyword>
<evidence type="ECO:0000256" key="10">
    <source>
        <dbReference type="SAM" id="SignalP"/>
    </source>
</evidence>
<dbReference type="Proteomes" id="UP000296144">
    <property type="component" value="Unassembled WGS sequence"/>
</dbReference>
<evidence type="ECO:0000256" key="6">
    <source>
        <dbReference type="ARBA" id="ARBA00022692"/>
    </source>
</evidence>
<sequence length="170" mass="19136">MKKFLYLPALICTLILGIANANITVSGGTAHGNSKKIPINSNGFNIRHRYENSKYFPISWMNSFVYTKVSKFENKFYLKSQYYSIDTGLMYRLNSWSSIYGGMGLAYSKFQSRHVVVIGNKFIFKRLGLSVITGIQFNPVKNFVIDIGVEKGIMKSGVITNIIAGIGYNF</sequence>
<dbReference type="InterPro" id="IPR000758">
    <property type="entry name" value="Enterovir_OMP"/>
</dbReference>
<keyword evidence="6" id="KW-0812">Transmembrane</keyword>
<keyword evidence="9" id="KW-0998">Cell outer membrane</keyword>
<evidence type="ECO:0000313" key="12">
    <source>
        <dbReference type="Proteomes" id="UP000296144"/>
    </source>
</evidence>
<gene>
    <name evidence="11" type="primary">ompX</name>
    <name evidence="11" type="ORF">CRV10_01265</name>
</gene>
<comment type="caution">
    <text evidence="11">The sequence shown here is derived from an EMBL/GenBank/DDBJ whole genome shotgun (WGS) entry which is preliminary data.</text>
</comment>
<comment type="similarity">
    <text evidence="3">Belongs to the outer membrane OOP (TC 1.B.6) superfamily. OmpX family.</text>
</comment>
<dbReference type="InterPro" id="IPR051723">
    <property type="entry name" value="Bact_OM_Invasion-Related"/>
</dbReference>
<dbReference type="PANTHER" id="PTHR35892">
    <property type="entry name" value="OUTER MEMBRANE PROTEIN PAGN-RELATED"/>
    <property type="match status" value="1"/>
</dbReference>
<evidence type="ECO:0000256" key="1">
    <source>
        <dbReference type="ARBA" id="ARBA00004141"/>
    </source>
</evidence>
<dbReference type="InterPro" id="IPR011250">
    <property type="entry name" value="OMP/PagP_B-barrel"/>
</dbReference>
<dbReference type="PRINTS" id="PR00316">
    <property type="entry name" value="ENTEROVIROMP"/>
</dbReference>
<evidence type="ECO:0000256" key="3">
    <source>
        <dbReference type="ARBA" id="ARBA00011041"/>
    </source>
</evidence>
<dbReference type="GO" id="GO:0044384">
    <property type="term" value="C:host outer membrane"/>
    <property type="evidence" value="ECO:0007669"/>
    <property type="project" value="InterPro"/>
</dbReference>
<keyword evidence="5" id="KW-1134">Transmembrane beta strand</keyword>
<evidence type="ECO:0000256" key="5">
    <source>
        <dbReference type="ARBA" id="ARBA00022452"/>
    </source>
</evidence>
<evidence type="ECO:0000256" key="4">
    <source>
        <dbReference type="ARBA" id="ARBA00020573"/>
    </source>
</evidence>
<dbReference type="SUPFAM" id="SSF56925">
    <property type="entry name" value="OMPA-like"/>
    <property type="match status" value="1"/>
</dbReference>
<feature type="signal peptide" evidence="10">
    <location>
        <begin position="1"/>
        <end position="21"/>
    </location>
</feature>
<organism evidence="11 12">
    <name type="scientific">Candidatus Pantoea edessiphila</name>
    <dbReference type="NCBI Taxonomy" id="2044610"/>
    <lineage>
        <taxon>Bacteria</taxon>
        <taxon>Pseudomonadati</taxon>
        <taxon>Pseudomonadota</taxon>
        <taxon>Gammaproteobacteria</taxon>
        <taxon>Enterobacterales</taxon>
        <taxon>Erwiniaceae</taxon>
        <taxon>Pantoea</taxon>
    </lineage>
</organism>
<evidence type="ECO:0000256" key="7">
    <source>
        <dbReference type="ARBA" id="ARBA00022729"/>
    </source>
</evidence>
<dbReference type="RefSeq" id="WP_136130028.1">
    <property type="nucleotide sequence ID" value="NZ_PDKU01000001.1"/>
</dbReference>
<dbReference type="Gene3D" id="2.40.160.20">
    <property type="match status" value="1"/>
</dbReference>
<keyword evidence="7 10" id="KW-0732">Signal</keyword>
<proteinExistence type="inferred from homology"/>
<dbReference type="PANTHER" id="PTHR35892:SF3">
    <property type="entry name" value="OUTER MEMBRANE PROTEIN X"/>
    <property type="match status" value="1"/>
</dbReference>
<protein>
    <recommendedName>
        <fullName evidence="4">Outer membrane protein X</fullName>
    </recommendedName>
</protein>
<dbReference type="EMBL" id="PDKU01000001">
    <property type="protein sequence ID" value="PPI86866.1"/>
    <property type="molecule type" value="Genomic_DNA"/>
</dbReference>
<reference evidence="11 12" key="1">
    <citation type="journal article" date="2018" name="Genome Biol. Evol.">
        <title>Cladogenesis and Genomic Streamlining in Extracellular Endosymbionts of Tropical Stink Bugs.</title>
        <authorList>
            <person name="Otero-Bravo A."/>
            <person name="Goffredi S."/>
            <person name="Sabree Z.L."/>
        </authorList>
    </citation>
    <scope>NUCLEOTIDE SEQUENCE [LARGE SCALE GENOMIC DNA]</scope>
    <source>
        <strain evidence="11 12">SoEL</strain>
    </source>
</reference>
<name>A0A2P5SX05_9GAMM</name>
<feature type="chain" id="PRO_5015167054" description="Outer membrane protein X" evidence="10">
    <location>
        <begin position="22"/>
        <end position="170"/>
    </location>
</feature>
<comment type="subcellular location">
    <subcellularLocation>
        <location evidence="2">Cell outer membrane</location>
    </subcellularLocation>
    <subcellularLocation>
        <location evidence="1">Membrane</location>
        <topology evidence="1">Multi-pass membrane protein</topology>
    </subcellularLocation>
</comment>